<feature type="compositionally biased region" description="Basic residues" evidence="2">
    <location>
        <begin position="275"/>
        <end position="291"/>
    </location>
</feature>
<dbReference type="Proteomes" id="UP001159363">
    <property type="component" value="Chromosome 12"/>
</dbReference>
<feature type="region of interest" description="Disordered" evidence="2">
    <location>
        <begin position="153"/>
        <end position="209"/>
    </location>
</feature>
<evidence type="ECO:0000256" key="1">
    <source>
        <dbReference type="ARBA" id="ARBA00006846"/>
    </source>
</evidence>
<dbReference type="Pfam" id="PF00125">
    <property type="entry name" value="Histone"/>
    <property type="match status" value="1"/>
</dbReference>
<dbReference type="InterPro" id="IPR009072">
    <property type="entry name" value="Histone-fold"/>
</dbReference>
<sequence>MNQARFPAGAPGYSHVESCRTMPLVGGSSLDDLPFPPSFHSDAVPYSPHVSLIGSQDLDVRNRPNLLTHSPQTHHIARRGDGALVTHVIVALCLEGRGSFIQRGESARRSSSASRGDLETRTSQLSASRRGPVDKETVRYVVSSVASQNAVSSLRRGSEAVLSASKVTHPLKGRGERDIPEETRRPTASSGTNSHLRKSGDPALVGGERANRSATVAPVCVVLSIRGNAGPIVEGGGGTPSSPFSRPADRGVEVRPRPSVPQRQASNGGIDSGKTAKKAARLRKTSPRSTVRVRKAMPSYIYKVLKQVHPDTGTPSEAMSIMGSFADDIFERIAAEASRLAHYNERSTITSRVPGAHEYAVHRTLLRPSLRGQSSNGPPRRRAQRRSSELPSVTAEHVDHGLHLDSGGNCSESRVGTRPSLFAVRRRGNPQLRHLIGDGTMGAKRDASIDGSSDKPRRRRRSKVSPVSLPRFFTSDAQLHIPILTSVGGEWSGLYTTAVLSFGATHR</sequence>
<dbReference type="PRINTS" id="PR00621">
    <property type="entry name" value="HISTONEH2B"/>
</dbReference>
<gene>
    <name evidence="4" type="ORF">PR048_029383</name>
</gene>
<evidence type="ECO:0000259" key="3">
    <source>
        <dbReference type="Pfam" id="PF00125"/>
    </source>
</evidence>
<dbReference type="InterPro" id="IPR007125">
    <property type="entry name" value="H2A/H2B/H3"/>
</dbReference>
<feature type="compositionally biased region" description="Basic and acidic residues" evidence="2">
    <location>
        <begin position="443"/>
        <end position="455"/>
    </location>
</feature>
<proteinExistence type="inferred from homology"/>
<reference evidence="4 5" key="1">
    <citation type="submission" date="2023-02" db="EMBL/GenBank/DDBJ databases">
        <title>LHISI_Scaffold_Assembly.</title>
        <authorList>
            <person name="Stuart O.P."/>
            <person name="Cleave R."/>
            <person name="Magrath M.J.L."/>
            <person name="Mikheyev A.S."/>
        </authorList>
    </citation>
    <scope>NUCLEOTIDE SEQUENCE [LARGE SCALE GENOMIC DNA]</scope>
    <source>
        <strain evidence="4">Daus_M_001</strain>
        <tissue evidence="4">Leg muscle</tissue>
    </source>
</reference>
<evidence type="ECO:0000313" key="5">
    <source>
        <dbReference type="Proteomes" id="UP001159363"/>
    </source>
</evidence>
<dbReference type="PANTHER" id="PTHR23428">
    <property type="entry name" value="HISTONE H2B"/>
    <property type="match status" value="1"/>
</dbReference>
<evidence type="ECO:0000313" key="4">
    <source>
        <dbReference type="EMBL" id="KAJ8870362.1"/>
    </source>
</evidence>
<feature type="region of interest" description="Disordered" evidence="2">
    <location>
        <begin position="433"/>
        <end position="466"/>
    </location>
</feature>
<protein>
    <recommendedName>
        <fullName evidence="3">Core Histone H2A/H2B/H3 domain-containing protein</fullName>
    </recommendedName>
</protein>
<dbReference type="InterPro" id="IPR000558">
    <property type="entry name" value="Histone_H2B"/>
</dbReference>
<dbReference type="CDD" id="cd22910">
    <property type="entry name" value="HFD_H2B"/>
    <property type="match status" value="1"/>
</dbReference>
<feature type="region of interest" description="Disordered" evidence="2">
    <location>
        <begin position="103"/>
        <end position="134"/>
    </location>
</feature>
<comment type="similarity">
    <text evidence="1">Belongs to the histone H2B family.</text>
</comment>
<feature type="compositionally biased region" description="Basic and acidic residues" evidence="2">
    <location>
        <begin position="173"/>
        <end position="185"/>
    </location>
</feature>
<dbReference type="EMBL" id="JARBHB010000013">
    <property type="protein sequence ID" value="KAJ8870362.1"/>
    <property type="molecule type" value="Genomic_DNA"/>
</dbReference>
<feature type="region of interest" description="Disordered" evidence="2">
    <location>
        <begin position="364"/>
        <end position="415"/>
    </location>
</feature>
<dbReference type="Gene3D" id="1.10.20.10">
    <property type="entry name" value="Histone, subunit A"/>
    <property type="match status" value="1"/>
</dbReference>
<feature type="domain" description="Core Histone H2A/H2B/H3" evidence="3">
    <location>
        <begin position="298"/>
        <end position="352"/>
    </location>
</feature>
<accession>A0ABQ9GDU8</accession>
<keyword evidence="5" id="KW-1185">Reference proteome</keyword>
<comment type="caution">
    <text evidence="4">The sequence shown here is derived from an EMBL/GenBank/DDBJ whole genome shotgun (WGS) entry which is preliminary data.</text>
</comment>
<dbReference type="SUPFAM" id="SSF47113">
    <property type="entry name" value="Histone-fold"/>
    <property type="match status" value="1"/>
</dbReference>
<evidence type="ECO:0000256" key="2">
    <source>
        <dbReference type="SAM" id="MobiDB-lite"/>
    </source>
</evidence>
<organism evidence="4 5">
    <name type="scientific">Dryococelus australis</name>
    <dbReference type="NCBI Taxonomy" id="614101"/>
    <lineage>
        <taxon>Eukaryota</taxon>
        <taxon>Metazoa</taxon>
        <taxon>Ecdysozoa</taxon>
        <taxon>Arthropoda</taxon>
        <taxon>Hexapoda</taxon>
        <taxon>Insecta</taxon>
        <taxon>Pterygota</taxon>
        <taxon>Neoptera</taxon>
        <taxon>Polyneoptera</taxon>
        <taxon>Phasmatodea</taxon>
        <taxon>Verophasmatodea</taxon>
        <taxon>Anareolatae</taxon>
        <taxon>Phasmatidae</taxon>
        <taxon>Eurycanthinae</taxon>
        <taxon>Dryococelus</taxon>
    </lineage>
</organism>
<dbReference type="SMART" id="SM00427">
    <property type="entry name" value="H2B"/>
    <property type="match status" value="1"/>
</dbReference>
<feature type="compositionally biased region" description="Basic and acidic residues" evidence="2">
    <location>
        <begin position="247"/>
        <end position="256"/>
    </location>
</feature>
<name>A0ABQ9GDU8_9NEOP</name>
<feature type="region of interest" description="Disordered" evidence="2">
    <location>
        <begin position="231"/>
        <end position="291"/>
    </location>
</feature>